<reference evidence="17 18" key="1">
    <citation type="submission" date="2015-11" db="EMBL/GenBank/DDBJ databases">
        <title>Draft genome sequences of new species of the genus Lactobacillus isolated from orchardgrass silage.</title>
        <authorList>
            <person name="Tohno M."/>
            <person name="Tanizawa Y."/>
            <person name="Arita M."/>
        </authorList>
    </citation>
    <scope>NUCLEOTIDE SEQUENCE [LARGE SCALE GENOMIC DNA]</scope>
    <source>
        <strain evidence="17 18">IWT126</strain>
    </source>
</reference>
<evidence type="ECO:0000259" key="14">
    <source>
        <dbReference type="Pfam" id="PF00745"/>
    </source>
</evidence>
<evidence type="ECO:0000256" key="3">
    <source>
        <dbReference type="ARBA" id="ARBA00012970"/>
    </source>
</evidence>
<evidence type="ECO:0000256" key="13">
    <source>
        <dbReference type="RuleBase" id="RU000584"/>
    </source>
</evidence>
<dbReference type="STRING" id="1302250.GCA_001313225_02885"/>
<evidence type="ECO:0000256" key="12">
    <source>
        <dbReference type="PIRSR" id="PIRSR000445-4"/>
    </source>
</evidence>
<evidence type="ECO:0000256" key="2">
    <source>
        <dbReference type="ARBA" id="ARBA00005916"/>
    </source>
</evidence>
<evidence type="ECO:0000256" key="8">
    <source>
        <dbReference type="HAMAP-Rule" id="MF_00087"/>
    </source>
</evidence>
<keyword evidence="5 8" id="KW-0560">Oxidoreductase</keyword>
<evidence type="ECO:0000256" key="1">
    <source>
        <dbReference type="ARBA" id="ARBA00005059"/>
    </source>
</evidence>
<dbReference type="InterPro" id="IPR015895">
    <property type="entry name" value="4pyrrol_synth_GluRdtase_N"/>
</dbReference>
<dbReference type="PIRSF" id="PIRSF000445">
    <property type="entry name" value="4pyrrol_synth_GluRdtase"/>
    <property type="match status" value="1"/>
</dbReference>
<dbReference type="InterPro" id="IPR036291">
    <property type="entry name" value="NAD(P)-bd_dom_sf"/>
</dbReference>
<feature type="binding site" evidence="8 10">
    <location>
        <begin position="114"/>
        <end position="116"/>
    </location>
    <ligand>
        <name>substrate</name>
    </ligand>
</feature>
<feature type="binding site" evidence="8 10">
    <location>
        <position position="120"/>
    </location>
    <ligand>
        <name>substrate</name>
    </ligand>
</feature>
<feature type="binding site" evidence="8 10">
    <location>
        <position position="109"/>
    </location>
    <ligand>
        <name>substrate</name>
    </ligand>
</feature>
<dbReference type="PANTHER" id="PTHR43120">
    <property type="entry name" value="GLUTAMYL-TRNA REDUCTASE 1, CHLOROPLASTIC"/>
    <property type="match status" value="1"/>
</dbReference>
<organism evidence="17 18">
    <name type="scientific">Secundilactobacillus silagei JCM 19001</name>
    <dbReference type="NCBI Taxonomy" id="1302250"/>
    <lineage>
        <taxon>Bacteria</taxon>
        <taxon>Bacillati</taxon>
        <taxon>Bacillota</taxon>
        <taxon>Bacilli</taxon>
        <taxon>Lactobacillales</taxon>
        <taxon>Lactobacillaceae</taxon>
        <taxon>Secundilactobacillus</taxon>
    </lineage>
</organism>
<feature type="domain" description="Quinate/shikimate 5-dehydrogenase/glutamyl-tRNA reductase" evidence="15">
    <location>
        <begin position="174"/>
        <end position="301"/>
    </location>
</feature>
<feature type="active site" description="Nucleophile" evidence="8 9">
    <location>
        <position position="50"/>
    </location>
</feature>
<evidence type="ECO:0000256" key="9">
    <source>
        <dbReference type="PIRSR" id="PIRSR000445-1"/>
    </source>
</evidence>
<evidence type="ECO:0000313" key="18">
    <source>
        <dbReference type="Proteomes" id="UP000198402"/>
    </source>
</evidence>
<dbReference type="AlphaFoldDB" id="A0A1Z5IFC7"/>
<dbReference type="Gene3D" id="3.40.50.720">
    <property type="entry name" value="NAD(P)-binding Rossmann-like Domain"/>
    <property type="match status" value="1"/>
</dbReference>
<dbReference type="FunFam" id="3.30.460.30:FF:000001">
    <property type="entry name" value="Glutamyl-tRNA reductase"/>
    <property type="match status" value="1"/>
</dbReference>
<comment type="miscellaneous">
    <text evidence="8">During catalysis, the active site Cys acts as a nucleophile attacking the alpha-carbonyl group of tRNA-bound glutamate with the formation of a thioester intermediate between enzyme and glutamate, and the concomitant release of tRNA(Glu). The thioester intermediate is finally reduced by direct hydride transfer from NADPH, to form the product GSA.</text>
</comment>
<dbReference type="Gene3D" id="3.30.460.30">
    <property type="entry name" value="Glutamyl-tRNA reductase, N-terminal domain"/>
    <property type="match status" value="1"/>
</dbReference>
<dbReference type="GO" id="GO:0006782">
    <property type="term" value="P:protoporphyrinogen IX biosynthetic process"/>
    <property type="evidence" value="ECO:0007669"/>
    <property type="project" value="UniProtKB-UniRule"/>
</dbReference>
<dbReference type="UniPathway" id="UPA00251">
    <property type="reaction ID" value="UER00316"/>
</dbReference>
<dbReference type="Pfam" id="PF05201">
    <property type="entry name" value="GlutR_N"/>
    <property type="match status" value="1"/>
</dbReference>
<feature type="domain" description="Glutamyl-tRNA reductase N-terminal" evidence="16">
    <location>
        <begin position="6"/>
        <end position="155"/>
    </location>
</feature>
<evidence type="ECO:0000256" key="5">
    <source>
        <dbReference type="ARBA" id="ARBA00023002"/>
    </source>
</evidence>
<dbReference type="GO" id="GO:0050661">
    <property type="term" value="F:NADP binding"/>
    <property type="evidence" value="ECO:0007669"/>
    <property type="project" value="InterPro"/>
</dbReference>
<dbReference type="InterPro" id="IPR036343">
    <property type="entry name" value="GluRdtase_N_sf"/>
</dbReference>
<gene>
    <name evidence="8" type="primary">hemA</name>
    <name evidence="17" type="ORF">IWT126_00510</name>
</gene>
<evidence type="ECO:0000259" key="16">
    <source>
        <dbReference type="Pfam" id="PF05201"/>
    </source>
</evidence>
<dbReference type="InterPro" id="IPR015896">
    <property type="entry name" value="4pyrrol_synth_GluRdtase_dimer"/>
</dbReference>
<keyword evidence="6 8" id="KW-0627">Porphyrin biosynthesis</keyword>
<dbReference type="InterPro" id="IPR036453">
    <property type="entry name" value="GluRdtase_dimer_dom_sf"/>
</dbReference>
<dbReference type="EC" id="1.2.1.70" evidence="3 8"/>
<dbReference type="GO" id="GO:0008883">
    <property type="term" value="F:glutamyl-tRNA reductase activity"/>
    <property type="evidence" value="ECO:0007669"/>
    <property type="project" value="UniProtKB-UniRule"/>
</dbReference>
<dbReference type="PANTHER" id="PTHR43120:SF1">
    <property type="entry name" value="GLUTAMYL-TRNA REDUCTASE 1, CHLOROPLASTIC"/>
    <property type="match status" value="1"/>
</dbReference>
<comment type="pathway">
    <text evidence="1 8 13">Porphyrin-containing compound metabolism; protoporphyrin-IX biosynthesis; 5-aminolevulinate from L-glutamyl-tRNA(Glu): step 1/2.</text>
</comment>
<name>A0A1Z5IFC7_9LACO</name>
<feature type="binding site" evidence="8 11">
    <location>
        <begin position="189"/>
        <end position="194"/>
    </location>
    <ligand>
        <name>NADP(+)</name>
        <dbReference type="ChEBI" id="CHEBI:58349"/>
    </ligand>
</feature>
<feature type="domain" description="Tetrapyrrole biosynthesis glutamyl-tRNA reductase dimerisation" evidence="14">
    <location>
        <begin position="320"/>
        <end position="414"/>
    </location>
</feature>
<comment type="similarity">
    <text evidence="2 8 13">Belongs to the glutamyl-tRNA reductase family.</text>
</comment>
<evidence type="ECO:0000256" key="10">
    <source>
        <dbReference type="PIRSR" id="PIRSR000445-2"/>
    </source>
</evidence>
<dbReference type="HAMAP" id="MF_00087">
    <property type="entry name" value="Glu_tRNA_reductase"/>
    <property type="match status" value="1"/>
</dbReference>
<sequence>MYVVCVSLNYQQLPIDVREQLVFSKKELEKANKLLSSEKSILEEVILSTCNRTEVYAVVDQIHTGRYYIKRFLANWFHIDLDQISDWAVIDLKEDAVAHLMRVSTGLESLDRGEPQILGQVKQAFFAAQGFHTTGVILDHLFQQAISFSKKMHTQYRVSELSKTSGQTALHQIKIKLQTLEDKTLVIVGMGQMGQHVLKNASTMKFDQIIIMNRTNEKAEELAQQYEDNVQMQPWQTLQETVNQADAVIMATSAKQPLLQDGDLSDARLQIIADLGVPRNVASKKLSVNVDYYDIDHLSEIISSNHALTQQMLRQMASHVPSEVTDFYAWQRQLNVVPVIRQLRESALTTEKQVYDSLLHKLPELDAHQRKVISKHMKSIINQMIKEPIKEVKELSAQEDAQVDLEFFCQIFGLEAVEKKKIEKKKEEAGVHED</sequence>
<evidence type="ECO:0000259" key="15">
    <source>
        <dbReference type="Pfam" id="PF01488"/>
    </source>
</evidence>
<comment type="domain">
    <text evidence="8">Possesses an unusual extended V-shaped dimeric structure with each monomer consisting of three distinct domains arranged along a curved 'spinal' alpha-helix. The N-terminal catalytic domain specifically recognizes the glutamate moiety of the substrate. The second domain is the NADPH-binding domain, and the third C-terminal domain is responsible for dimerization.</text>
</comment>
<proteinExistence type="inferred from homology"/>
<keyword evidence="4 8" id="KW-0521">NADP</keyword>
<dbReference type="Pfam" id="PF00745">
    <property type="entry name" value="GlutR_dimer"/>
    <property type="match status" value="1"/>
</dbReference>
<dbReference type="Proteomes" id="UP000198402">
    <property type="component" value="Unassembled WGS sequence"/>
</dbReference>
<dbReference type="OrthoDB" id="110209at2"/>
<comment type="subunit">
    <text evidence="8">Homodimer.</text>
</comment>
<evidence type="ECO:0000256" key="7">
    <source>
        <dbReference type="ARBA" id="ARBA00047464"/>
    </source>
</evidence>
<protein>
    <recommendedName>
        <fullName evidence="3 8">Glutamyl-tRNA reductase</fullName>
        <shortName evidence="8">GluTR</shortName>
        <ecNumber evidence="3 8">1.2.1.70</ecNumber>
    </recommendedName>
</protein>
<dbReference type="NCBIfam" id="TIGR01035">
    <property type="entry name" value="hemA"/>
    <property type="match status" value="1"/>
</dbReference>
<dbReference type="InterPro" id="IPR000343">
    <property type="entry name" value="4pyrrol_synth_GluRdtase"/>
</dbReference>
<evidence type="ECO:0000256" key="6">
    <source>
        <dbReference type="ARBA" id="ARBA00023244"/>
    </source>
</evidence>
<dbReference type="RefSeq" id="WP_089136215.1">
    <property type="nucleotide sequence ID" value="NZ_BCMG01000002.1"/>
</dbReference>
<dbReference type="SUPFAM" id="SSF51735">
    <property type="entry name" value="NAD(P)-binding Rossmann-fold domains"/>
    <property type="match status" value="1"/>
</dbReference>
<comment type="caution">
    <text evidence="17">The sequence shown here is derived from an EMBL/GenBank/DDBJ whole genome shotgun (WGS) entry which is preliminary data.</text>
</comment>
<feature type="site" description="Important for activity" evidence="8 12">
    <location>
        <position position="99"/>
    </location>
</feature>
<dbReference type="SUPFAM" id="SSF69075">
    <property type="entry name" value="Glutamyl tRNA-reductase dimerization domain"/>
    <property type="match status" value="1"/>
</dbReference>
<accession>A0A1Z5IFC7</accession>
<dbReference type="Pfam" id="PF01488">
    <property type="entry name" value="Shikimate_DH"/>
    <property type="match status" value="1"/>
</dbReference>
<evidence type="ECO:0000313" key="17">
    <source>
        <dbReference type="EMBL" id="GAX00495.1"/>
    </source>
</evidence>
<evidence type="ECO:0000256" key="4">
    <source>
        <dbReference type="ARBA" id="ARBA00022857"/>
    </source>
</evidence>
<evidence type="ECO:0000256" key="11">
    <source>
        <dbReference type="PIRSR" id="PIRSR000445-3"/>
    </source>
</evidence>
<comment type="catalytic activity">
    <reaction evidence="7 8 13">
        <text>(S)-4-amino-5-oxopentanoate + tRNA(Glu) + NADP(+) = L-glutamyl-tRNA(Glu) + NADPH + H(+)</text>
        <dbReference type="Rhea" id="RHEA:12344"/>
        <dbReference type="Rhea" id="RHEA-COMP:9663"/>
        <dbReference type="Rhea" id="RHEA-COMP:9680"/>
        <dbReference type="ChEBI" id="CHEBI:15378"/>
        <dbReference type="ChEBI" id="CHEBI:57501"/>
        <dbReference type="ChEBI" id="CHEBI:57783"/>
        <dbReference type="ChEBI" id="CHEBI:58349"/>
        <dbReference type="ChEBI" id="CHEBI:78442"/>
        <dbReference type="ChEBI" id="CHEBI:78520"/>
        <dbReference type="EC" id="1.2.1.70"/>
    </reaction>
</comment>
<comment type="function">
    <text evidence="8">Catalyzes the NADPH-dependent reduction of glutamyl-tRNA(Glu) to glutamate 1-semialdehyde (GSA).</text>
</comment>
<dbReference type="InterPro" id="IPR006151">
    <property type="entry name" value="Shikm_DH/Glu-tRNA_Rdtase"/>
</dbReference>
<keyword evidence="18" id="KW-1185">Reference proteome</keyword>
<dbReference type="EMBL" id="BCMG01000002">
    <property type="protein sequence ID" value="GAX00495.1"/>
    <property type="molecule type" value="Genomic_DNA"/>
</dbReference>
<dbReference type="SUPFAM" id="SSF69742">
    <property type="entry name" value="Glutamyl tRNA-reductase catalytic, N-terminal domain"/>
    <property type="match status" value="1"/>
</dbReference>
<feature type="binding site" evidence="8 10">
    <location>
        <begin position="49"/>
        <end position="52"/>
    </location>
    <ligand>
        <name>substrate</name>
    </ligand>
</feature>